<sequence length="416" mass="42589">MKNAVLALSALVGTALSSPLVTGLDFAQINDVVATAIVTGAPIGATATTSYADASAVNAASSAATAAISAAYKVKRHFRTSTTSTSTSCTTTTTTSSSTSTSTSTSSTSTSTSAIVDVSLPTSTSPFCTALATGAGPVPTPDTASAFLAYAPFHASATAQAAAVPTNYDLSFTDQNGASQLSTYLTYKTLDTYSASSCAAFCDATALCTGFNIYFERDPSMDGNADICLLADLASTTNIKCALFGSSVSADSATNTGQYRNLFQVVITGSNGYNKKAAVVTPPSCNSGSKNNGWKSGTKCNGGGVMIKAGALVGQRFFAGPYNPAQCAAYAEAQVAKNKAAAGWWTLFRYQPCNSFNAVAVVKNKLTVGTYCSLFNVDVSASTCSYTGGKSGSDSFEVSFSNNYACKTWDNGNLLW</sequence>
<dbReference type="AlphaFoldDB" id="A0AA40D0N0"/>
<dbReference type="EMBL" id="JAUJDW010000017">
    <property type="protein sequence ID" value="KAK0658655.1"/>
    <property type="molecule type" value="Genomic_DNA"/>
</dbReference>
<evidence type="ECO:0000256" key="1">
    <source>
        <dbReference type="SAM" id="MobiDB-lite"/>
    </source>
</evidence>
<keyword evidence="4" id="KW-1185">Reference proteome</keyword>
<reference evidence="3" key="1">
    <citation type="submission" date="2023-06" db="EMBL/GenBank/DDBJ databases">
        <title>Multi-omics analyses reveal the molecular pathogenesis toolkit of Lasiodiplodia hormozganensis, a cross-kingdom pathogen.</title>
        <authorList>
            <person name="Felix C."/>
            <person name="Meneses R."/>
            <person name="Goncalves M.F.M."/>
            <person name="Tilleman L."/>
            <person name="Duarte A.S."/>
            <person name="Jorrin-Novo J.V."/>
            <person name="Van De Peer Y."/>
            <person name="Deforce D."/>
            <person name="Van Nieuwerburgh F."/>
            <person name="Esteves A.C."/>
            <person name="Alves A."/>
        </authorList>
    </citation>
    <scope>NUCLEOTIDE SEQUENCE</scope>
    <source>
        <strain evidence="3">CBS 339.90</strain>
    </source>
</reference>
<evidence type="ECO:0000313" key="4">
    <source>
        <dbReference type="Proteomes" id="UP001175001"/>
    </source>
</evidence>
<accession>A0AA40D0N0</accession>
<feature type="region of interest" description="Disordered" evidence="1">
    <location>
        <begin position="83"/>
        <end position="109"/>
    </location>
</feature>
<name>A0AA40D0N0_9PEZI</name>
<dbReference type="Proteomes" id="UP001175001">
    <property type="component" value="Unassembled WGS sequence"/>
</dbReference>
<dbReference type="PANTHER" id="PTHR36578">
    <property type="entry name" value="CHROMOSOME 15, WHOLE GENOME SHOTGUN SEQUENCE"/>
    <property type="match status" value="1"/>
</dbReference>
<proteinExistence type="predicted"/>
<organism evidence="3 4">
    <name type="scientific">Lasiodiplodia hormozganensis</name>
    <dbReference type="NCBI Taxonomy" id="869390"/>
    <lineage>
        <taxon>Eukaryota</taxon>
        <taxon>Fungi</taxon>
        <taxon>Dikarya</taxon>
        <taxon>Ascomycota</taxon>
        <taxon>Pezizomycotina</taxon>
        <taxon>Dothideomycetes</taxon>
        <taxon>Dothideomycetes incertae sedis</taxon>
        <taxon>Botryosphaeriales</taxon>
        <taxon>Botryosphaeriaceae</taxon>
        <taxon>Lasiodiplodia</taxon>
    </lineage>
</organism>
<feature type="signal peptide" evidence="2">
    <location>
        <begin position="1"/>
        <end position="17"/>
    </location>
</feature>
<feature type="chain" id="PRO_5041271660" description="Apple domain-containing protein" evidence="2">
    <location>
        <begin position="18"/>
        <end position="416"/>
    </location>
</feature>
<evidence type="ECO:0000313" key="3">
    <source>
        <dbReference type="EMBL" id="KAK0658655.1"/>
    </source>
</evidence>
<dbReference type="PANTHER" id="PTHR36578:SF1">
    <property type="entry name" value="APPLE DOMAIN-CONTAINING PROTEIN"/>
    <property type="match status" value="1"/>
</dbReference>
<evidence type="ECO:0008006" key="5">
    <source>
        <dbReference type="Google" id="ProtNLM"/>
    </source>
</evidence>
<gene>
    <name evidence="3" type="ORF">DIS24_g4585</name>
</gene>
<comment type="caution">
    <text evidence="3">The sequence shown here is derived from an EMBL/GenBank/DDBJ whole genome shotgun (WGS) entry which is preliminary data.</text>
</comment>
<evidence type="ECO:0000256" key="2">
    <source>
        <dbReference type="SAM" id="SignalP"/>
    </source>
</evidence>
<keyword evidence="2" id="KW-0732">Signal</keyword>
<protein>
    <recommendedName>
        <fullName evidence="5">Apple domain-containing protein</fullName>
    </recommendedName>
</protein>